<dbReference type="InterPro" id="IPR011059">
    <property type="entry name" value="Metal-dep_hydrolase_composite"/>
</dbReference>
<dbReference type="AlphaFoldDB" id="A0A0D2JIB0"/>
<dbReference type="VEuPathDB" id="FungiDB:Z518_00203"/>
<dbReference type="HOGENOM" id="CLU_012358_11_3_1"/>
<evidence type="ECO:0000313" key="3">
    <source>
        <dbReference type="EMBL" id="KIX09125.1"/>
    </source>
</evidence>
<sequence length="497" mass="53841">MAENSILLKNGVAILHEIDDQAKADKVDILIRGNKIAEIAPTIEPVDDVQVVDCTDKLIAPGFVDTHRHMYNIGLRGRHGDDLLHDYLVQGILQASSFDPDEIFWGQLAGCMECINAGTTTVVDHSHMNYSEERPKAAIAATVASGLRSVYGYCFNGRVDSWSPFAMNQSFVAPWAMDALERLSQQAPFGDGRVTLGVAFDGWFLPKEVLQPMFENIKKMGIKHITTHNAPAAPGQASAVEVMESCGILSPSVLLSHANFLSHSDISLVKKRNAYISSTPSVELQMSMGTPACFGNDRDIQSRSSLGIDCHNVILASIPSEMRAALLNGRGCTNAKFLASRKIPTKIYKTVQEAYALGTICGARAIGMENQVGSLAVGKLADIVVFDALSPSMICGAQYDPVTAIVMHSTPGDIIMTIIDGIVRKMDGKLQPVETTSEVQILTGIPKSTFHWSDVAKELLRTSARVQEKVDKTGFAHAKQTAMTMFGMDPSMLVDSI</sequence>
<dbReference type="RefSeq" id="XP_013276261.1">
    <property type="nucleotide sequence ID" value="XM_013420807.1"/>
</dbReference>
<dbReference type="EMBL" id="KN847475">
    <property type="protein sequence ID" value="KIX09125.1"/>
    <property type="molecule type" value="Genomic_DNA"/>
</dbReference>
<accession>A0A0D2JIB0</accession>
<dbReference type="Proteomes" id="UP000053617">
    <property type="component" value="Unassembled WGS sequence"/>
</dbReference>
<dbReference type="STRING" id="1442369.A0A0D2JIB0"/>
<dbReference type="Gene3D" id="3.20.20.140">
    <property type="entry name" value="Metal-dependent hydrolases"/>
    <property type="match status" value="1"/>
</dbReference>
<dbReference type="SUPFAM" id="SSF51338">
    <property type="entry name" value="Composite domain of metallo-dependent hydrolases"/>
    <property type="match status" value="1"/>
</dbReference>
<feature type="domain" description="Amidohydrolase-related" evidence="2">
    <location>
        <begin position="59"/>
        <end position="422"/>
    </location>
</feature>
<dbReference type="InterPro" id="IPR032466">
    <property type="entry name" value="Metal_Hydrolase"/>
</dbReference>
<evidence type="ECO:0000259" key="2">
    <source>
        <dbReference type="Pfam" id="PF01979"/>
    </source>
</evidence>
<proteinExistence type="predicted"/>
<dbReference type="SUPFAM" id="SSF51556">
    <property type="entry name" value="Metallo-dependent hydrolases"/>
    <property type="match status" value="1"/>
</dbReference>
<dbReference type="Gene3D" id="2.30.40.10">
    <property type="entry name" value="Urease, subunit C, domain 1"/>
    <property type="match status" value="1"/>
</dbReference>
<dbReference type="OrthoDB" id="194468at2759"/>
<dbReference type="PANTHER" id="PTHR43794:SF11">
    <property type="entry name" value="AMIDOHYDROLASE-RELATED DOMAIN-CONTAINING PROTEIN"/>
    <property type="match status" value="1"/>
</dbReference>
<name>A0A0D2JIB0_9EURO</name>
<dbReference type="GO" id="GO:0016810">
    <property type="term" value="F:hydrolase activity, acting on carbon-nitrogen (but not peptide) bonds"/>
    <property type="evidence" value="ECO:0007669"/>
    <property type="project" value="InterPro"/>
</dbReference>
<dbReference type="GeneID" id="25288274"/>
<keyword evidence="4" id="KW-1185">Reference proteome</keyword>
<dbReference type="InterPro" id="IPR006680">
    <property type="entry name" value="Amidohydro-rel"/>
</dbReference>
<evidence type="ECO:0000313" key="4">
    <source>
        <dbReference type="Proteomes" id="UP000053617"/>
    </source>
</evidence>
<gene>
    <name evidence="3" type="ORF">Z518_00203</name>
</gene>
<keyword evidence="1" id="KW-0378">Hydrolase</keyword>
<organism evidence="3 4">
    <name type="scientific">Rhinocladiella mackenziei CBS 650.93</name>
    <dbReference type="NCBI Taxonomy" id="1442369"/>
    <lineage>
        <taxon>Eukaryota</taxon>
        <taxon>Fungi</taxon>
        <taxon>Dikarya</taxon>
        <taxon>Ascomycota</taxon>
        <taxon>Pezizomycotina</taxon>
        <taxon>Eurotiomycetes</taxon>
        <taxon>Chaetothyriomycetidae</taxon>
        <taxon>Chaetothyriales</taxon>
        <taxon>Herpotrichiellaceae</taxon>
        <taxon>Rhinocladiella</taxon>
    </lineage>
</organism>
<evidence type="ECO:0000256" key="1">
    <source>
        <dbReference type="ARBA" id="ARBA00022801"/>
    </source>
</evidence>
<protein>
    <recommendedName>
        <fullName evidence="2">Amidohydrolase-related domain-containing protein</fullName>
    </recommendedName>
</protein>
<dbReference type="Pfam" id="PF01979">
    <property type="entry name" value="Amidohydro_1"/>
    <property type="match status" value="1"/>
</dbReference>
<dbReference type="InterPro" id="IPR050287">
    <property type="entry name" value="MTA/SAH_deaminase"/>
</dbReference>
<reference evidence="3 4" key="1">
    <citation type="submission" date="2015-01" db="EMBL/GenBank/DDBJ databases">
        <title>The Genome Sequence of Rhinocladiella mackenzie CBS 650.93.</title>
        <authorList>
            <consortium name="The Broad Institute Genomics Platform"/>
            <person name="Cuomo C."/>
            <person name="de Hoog S."/>
            <person name="Gorbushina A."/>
            <person name="Stielow B."/>
            <person name="Teixiera M."/>
            <person name="Abouelleil A."/>
            <person name="Chapman S.B."/>
            <person name="Priest M."/>
            <person name="Young S.K."/>
            <person name="Wortman J."/>
            <person name="Nusbaum C."/>
            <person name="Birren B."/>
        </authorList>
    </citation>
    <scope>NUCLEOTIDE SEQUENCE [LARGE SCALE GENOMIC DNA]</scope>
    <source>
        <strain evidence="3 4">CBS 650.93</strain>
    </source>
</reference>
<dbReference type="PANTHER" id="PTHR43794">
    <property type="entry name" value="AMINOHYDROLASE SSNA-RELATED"/>
    <property type="match status" value="1"/>
</dbReference>